<organism evidence="1 2">
    <name type="scientific">Cylindrospermopsis curvispora GIHE-G1</name>
    <dbReference type="NCBI Taxonomy" id="2666332"/>
    <lineage>
        <taxon>Bacteria</taxon>
        <taxon>Bacillati</taxon>
        <taxon>Cyanobacteriota</taxon>
        <taxon>Cyanophyceae</taxon>
        <taxon>Nostocales</taxon>
        <taxon>Aphanizomenonaceae</taxon>
        <taxon>Cylindrospermopsis</taxon>
    </lineage>
</organism>
<reference evidence="1 2" key="1">
    <citation type="submission" date="2020-08" db="EMBL/GenBank/DDBJ databases">
        <title>Complete genome sequence of Raphidiopsis curvispora isolated from drinking water reservoir in South Korea.</title>
        <authorList>
            <person name="Jeong J."/>
        </authorList>
    </citation>
    <scope>NUCLEOTIDE SEQUENCE [LARGE SCALE GENOMIC DNA]</scope>
    <source>
        <strain evidence="1 2">GIHE-G1</strain>
    </source>
</reference>
<keyword evidence="2" id="KW-1185">Reference proteome</keyword>
<dbReference type="AlphaFoldDB" id="A0A7H0EZM4"/>
<dbReference type="RefSeq" id="WP_187705899.1">
    <property type="nucleotide sequence ID" value="NZ_CP060822.1"/>
</dbReference>
<dbReference type="EMBL" id="CP060822">
    <property type="protein sequence ID" value="QNP29240.1"/>
    <property type="molecule type" value="Genomic_DNA"/>
</dbReference>
<evidence type="ECO:0000313" key="1">
    <source>
        <dbReference type="EMBL" id="QNP29240.1"/>
    </source>
</evidence>
<proteinExistence type="predicted"/>
<evidence type="ECO:0000313" key="2">
    <source>
        <dbReference type="Proteomes" id="UP000516013"/>
    </source>
</evidence>
<gene>
    <name evidence="1" type="ORF">IAR63_15595</name>
</gene>
<dbReference type="Proteomes" id="UP000516013">
    <property type="component" value="Chromosome"/>
</dbReference>
<accession>A0A7H0EZM4</accession>
<protein>
    <submittedName>
        <fullName evidence="1">Uncharacterized protein</fullName>
    </submittedName>
</protein>
<dbReference type="KEGG" id="ccur:IAR63_15595"/>
<name>A0A7H0EZM4_9CYAN</name>
<sequence>MNKFNQLLIGGTAMVSMLGWNINMAQAQSLPAYCTGSAIGALLGLAIGANPRAAANAIPAECTTQNQNSPSSSPKLIAAYNSTKSDSDVGIKQDCISFFYDSGDFLEKCSSFINSGYTRPRTRITNIEGIWKRTGDLVYVKVRSSAGLSGERKYQIIPDGLLNLDTGTRLTKE</sequence>